<organism evidence="2 3">
    <name type="scientific">Mesobacillus jeotgali</name>
    <dbReference type="NCBI Taxonomy" id="129985"/>
    <lineage>
        <taxon>Bacteria</taxon>
        <taxon>Bacillati</taxon>
        <taxon>Bacillota</taxon>
        <taxon>Bacilli</taxon>
        <taxon>Bacillales</taxon>
        <taxon>Bacillaceae</taxon>
        <taxon>Mesobacillus</taxon>
    </lineage>
</organism>
<dbReference type="RefSeq" id="WP_311074249.1">
    <property type="nucleotide sequence ID" value="NZ_CP134494.1"/>
</dbReference>
<accession>A0ABY9VIJ4</accession>
<feature type="compositionally biased region" description="Polar residues" evidence="1">
    <location>
        <begin position="31"/>
        <end position="42"/>
    </location>
</feature>
<protein>
    <submittedName>
        <fullName evidence="2">Uncharacterized protein</fullName>
    </submittedName>
</protein>
<feature type="region of interest" description="Disordered" evidence="1">
    <location>
        <begin position="1"/>
        <end position="42"/>
    </location>
</feature>
<feature type="compositionally biased region" description="Basic and acidic residues" evidence="1">
    <location>
        <begin position="1"/>
        <end position="27"/>
    </location>
</feature>
<reference evidence="2 3" key="1">
    <citation type="submission" date="2023-09" db="EMBL/GenBank/DDBJ databases">
        <title>Microbial mechanism of fulvic acid promoting antimony reduction mineralization in rice fields.</title>
        <authorList>
            <person name="Chen G."/>
            <person name="Lan J."/>
        </authorList>
    </citation>
    <scope>NUCLEOTIDE SEQUENCE [LARGE SCALE GENOMIC DNA]</scope>
    <source>
        <strain evidence="2 3">PS1</strain>
    </source>
</reference>
<sequence length="42" mass="4988">MEKKDKQFKLSYESDGKMNKKKNEEKKKNKSANFFNSTPDSE</sequence>
<dbReference type="EMBL" id="CP134494">
    <property type="protein sequence ID" value="WNF23772.1"/>
    <property type="molecule type" value="Genomic_DNA"/>
</dbReference>
<keyword evidence="3" id="KW-1185">Reference proteome</keyword>
<evidence type="ECO:0000313" key="2">
    <source>
        <dbReference type="EMBL" id="WNF23772.1"/>
    </source>
</evidence>
<gene>
    <name evidence="2" type="ORF">RH061_04475</name>
</gene>
<evidence type="ECO:0000313" key="3">
    <source>
        <dbReference type="Proteomes" id="UP001303324"/>
    </source>
</evidence>
<name>A0ABY9VIJ4_9BACI</name>
<dbReference type="Proteomes" id="UP001303324">
    <property type="component" value="Chromosome"/>
</dbReference>
<evidence type="ECO:0000256" key="1">
    <source>
        <dbReference type="SAM" id="MobiDB-lite"/>
    </source>
</evidence>
<proteinExistence type="predicted"/>